<dbReference type="PROSITE" id="PS51450">
    <property type="entry name" value="LRR"/>
    <property type="match status" value="1"/>
</dbReference>
<accession>A0A067JRC0</accession>
<organism evidence="1 2">
    <name type="scientific">Jatropha curcas</name>
    <name type="common">Barbados nut</name>
    <dbReference type="NCBI Taxonomy" id="180498"/>
    <lineage>
        <taxon>Eukaryota</taxon>
        <taxon>Viridiplantae</taxon>
        <taxon>Streptophyta</taxon>
        <taxon>Embryophyta</taxon>
        <taxon>Tracheophyta</taxon>
        <taxon>Spermatophyta</taxon>
        <taxon>Magnoliopsida</taxon>
        <taxon>eudicotyledons</taxon>
        <taxon>Gunneridae</taxon>
        <taxon>Pentapetalae</taxon>
        <taxon>rosids</taxon>
        <taxon>fabids</taxon>
        <taxon>Malpighiales</taxon>
        <taxon>Euphorbiaceae</taxon>
        <taxon>Crotonoideae</taxon>
        <taxon>Jatropheae</taxon>
        <taxon>Jatropha</taxon>
    </lineage>
</organism>
<protein>
    <submittedName>
        <fullName evidence="1">Uncharacterized protein</fullName>
    </submittedName>
</protein>
<dbReference type="PANTHER" id="PTHR47818">
    <property type="entry name" value="RNI-LIKE SUPERFAMILY PROTEIN"/>
    <property type="match status" value="1"/>
</dbReference>
<sequence length="603" mass="67112">MAKVPSLISLVMEAIKRELLRGDDILPDVYELPSHLFDVLVTMLPPLALHKLQAQMPYENWNDYECSDGCSKIGRKRGRSCNFDTAWKMLFQSRWPWLVDSNESVDWQQTYWQTHLQNCLDEAAGLASTPSFDGYIADLEISDDILKSIGCEGHLNPSTYSKLSYHFQQFGHFARCLRLQNVLCISETCQLLRNSKLESLALRWIRTKEYVDGLCQLLVQNSETLTSLELIHCSLSSTSVNAIFDSLEIKNKKTWVMQSFSVKATSFLETDAVSLPLSLVSFLSLGRSLCSLRFCGNYLDRKFAHMLFTVLVNASSSISLLDLSDNNIAGWLSNFNLASSSRLPSSPERGKSLQSLRVLNLRGNSLHKDDVESLRYALLCMPNLEILDLSDNPIEDEGIRCLIPYFVEPLERFSSLVELNLENCELSCDGVTQLLDTLSALQRPIKSLSLADNGLGSPVAGALGKFLSTSIRELDIGGIGLGSAGFEELQKEMMADLKLVKINISKNRGGLETAKFLSKLMSSAPDIVSVDASYNLMPTESLIIICSALKAAKGNLECLDLNGNTWDWQQAHASILAEFQHNGRPILILPLSRATDVPYDDDP</sequence>
<dbReference type="STRING" id="180498.A0A067JRC0"/>
<dbReference type="SUPFAM" id="SSF52047">
    <property type="entry name" value="RNI-like"/>
    <property type="match status" value="1"/>
</dbReference>
<evidence type="ECO:0000313" key="2">
    <source>
        <dbReference type="Proteomes" id="UP000027138"/>
    </source>
</evidence>
<dbReference type="InterPro" id="IPR001611">
    <property type="entry name" value="Leu-rich_rpt"/>
</dbReference>
<dbReference type="Gene3D" id="3.80.10.10">
    <property type="entry name" value="Ribonuclease Inhibitor"/>
    <property type="match status" value="2"/>
</dbReference>
<gene>
    <name evidence="1" type="ORF">JCGZ_17590</name>
</gene>
<evidence type="ECO:0000313" key="1">
    <source>
        <dbReference type="EMBL" id="KDP26432.1"/>
    </source>
</evidence>
<dbReference type="Pfam" id="PF13516">
    <property type="entry name" value="LRR_6"/>
    <property type="match status" value="1"/>
</dbReference>
<proteinExistence type="predicted"/>
<keyword evidence="2" id="KW-1185">Reference proteome</keyword>
<dbReference type="AlphaFoldDB" id="A0A067JRC0"/>
<dbReference type="KEGG" id="jcu:105644439"/>
<dbReference type="OrthoDB" id="120976at2759"/>
<reference evidence="1 2" key="1">
    <citation type="journal article" date="2014" name="PLoS ONE">
        <title>Global Analysis of Gene Expression Profiles in Physic Nut (Jatropha curcas L.) Seedlings Exposed to Salt Stress.</title>
        <authorList>
            <person name="Zhang L."/>
            <person name="Zhang C."/>
            <person name="Wu P."/>
            <person name="Chen Y."/>
            <person name="Li M."/>
            <person name="Jiang H."/>
            <person name="Wu G."/>
        </authorList>
    </citation>
    <scope>NUCLEOTIDE SEQUENCE [LARGE SCALE GENOMIC DNA]</scope>
    <source>
        <strain evidence="2">cv. GZQX0401</strain>
        <tissue evidence="1">Young leaves</tissue>
    </source>
</reference>
<dbReference type="InterPro" id="IPR032675">
    <property type="entry name" value="LRR_dom_sf"/>
</dbReference>
<dbReference type="PANTHER" id="PTHR47818:SF2">
    <property type="entry name" value="F-BOX DOMAIN-CONTAINING PROTEIN"/>
    <property type="match status" value="1"/>
</dbReference>
<dbReference type="SMART" id="SM00368">
    <property type="entry name" value="LRR_RI"/>
    <property type="match status" value="4"/>
</dbReference>
<dbReference type="EMBL" id="KK914893">
    <property type="protein sequence ID" value="KDP26432.1"/>
    <property type="molecule type" value="Genomic_DNA"/>
</dbReference>
<name>A0A067JRC0_JATCU</name>
<dbReference type="InterPro" id="IPR006553">
    <property type="entry name" value="Leu-rich_rpt_Cys-con_subtyp"/>
</dbReference>
<dbReference type="SMART" id="SM00367">
    <property type="entry name" value="LRR_CC"/>
    <property type="match status" value="3"/>
</dbReference>
<dbReference type="Proteomes" id="UP000027138">
    <property type="component" value="Unassembled WGS sequence"/>
</dbReference>